<sequence length="969" mass="106323">MDLNDFVVLPNNKAKSVKHNARDLQDLQVETATLAKDSTEMEEKLQQLKERMSKEKMERGNYQGFRWKSGQCGSLKNANNATKNKSNIPQQLSAGKVKIRVVKDEPLTAPPQPPPPLQQPAIGPQAIRKNRLRGKICGQVKTAGLADLQTNVTTTIGSNCCPGASSNPNSSYKCGTDPNHNFTPNSSTAHEDQCSGKEAEAEAVAKPKQFFHDSQVLLMNHTGNMHKVTEERPKSGLKREFTDSLLKGEYNEEESARSFQEALRQWREENTDDAGETMSKEAMWIPVQPVLVSATATQTDLTSDEVAKGRGSRKGAVRVPVKLEFPEKCLTYTDRLLVKKLCRTPLETCLPLPAFGSDSKAEPDTNTVEGIESDLTAEEEEDFTRYFASLFAVPVSSGRNETLITTPETSLIIEVLDEIEEDKDGAFVSEKGTDSKRKYPSGQQALNDGNTQVPQTARALSSKNKPSSCPTAATPRTSEKSIKTPTSKSRKPSCSPIVHKSEPDCGSQQLVSSFSLPNCQTVTPKSSHFTASFLPDVSPSASATPPIPKEPLSRCSSIPSSLRSTYTVSPSSSTESTLLPTVYQSATLEKGSDSSPLPEQPQSSKLLPQSVSSVRLFQSPTSNLQLQSQSQHSLFDPETLLSHNQLQLTPSPPSLSPNLPPRLLEPTPASRSAAYSGHRSPPINEDAPFFMYFTSVSGDHESAVSQKAAQCSQTVSSYQTEVFQNSPVAVKMDEEEELLMDSGDEISSDSLGLTPHEEESSDEEAHIHRHLMRGRCREKEQRNPGISHPDDPLVDAEKEEFQTNEQEQLSEPTMVIHRQSVGSGSEHFCDLKRFLPLGLDMNSSDSDAPEHRCPDSLHTSRTSMCGSKLGVLRSRSKAAQEIMEICRVDKTGCEDPNLDNDTTSHILNVLDQELKLMTKGTQDSLLVSGNSRSHIQHGNQHFTWGGVSEEQTDEEEAVQRDQQSVLLLP</sequence>
<accession>A0AAV1FXL3</accession>
<feature type="compositionally biased region" description="Pro residues" evidence="2">
    <location>
        <begin position="650"/>
        <end position="660"/>
    </location>
</feature>
<dbReference type="AlphaFoldDB" id="A0AAV1FXL3"/>
<feature type="region of interest" description="Disordered" evidence="2">
    <location>
        <begin position="774"/>
        <end position="793"/>
    </location>
</feature>
<feature type="compositionally biased region" description="Basic and acidic residues" evidence="2">
    <location>
        <begin position="775"/>
        <end position="793"/>
    </location>
</feature>
<feature type="coiled-coil region" evidence="1">
    <location>
        <begin position="31"/>
        <end position="58"/>
    </location>
</feature>
<evidence type="ECO:0000256" key="1">
    <source>
        <dbReference type="SAM" id="Coils"/>
    </source>
</evidence>
<evidence type="ECO:0000313" key="3">
    <source>
        <dbReference type="EMBL" id="CAJ1065725.1"/>
    </source>
</evidence>
<organism evidence="3 4">
    <name type="scientific">Xyrichtys novacula</name>
    <name type="common">Pearly razorfish</name>
    <name type="synonym">Hemipteronotus novacula</name>
    <dbReference type="NCBI Taxonomy" id="13765"/>
    <lineage>
        <taxon>Eukaryota</taxon>
        <taxon>Metazoa</taxon>
        <taxon>Chordata</taxon>
        <taxon>Craniata</taxon>
        <taxon>Vertebrata</taxon>
        <taxon>Euteleostomi</taxon>
        <taxon>Actinopterygii</taxon>
        <taxon>Neopterygii</taxon>
        <taxon>Teleostei</taxon>
        <taxon>Neoteleostei</taxon>
        <taxon>Acanthomorphata</taxon>
        <taxon>Eupercaria</taxon>
        <taxon>Labriformes</taxon>
        <taxon>Labridae</taxon>
        <taxon>Xyrichtys</taxon>
    </lineage>
</organism>
<protein>
    <submittedName>
        <fullName evidence="3">Zinc finger B-box domain-containing protein 1 isoform X1</fullName>
    </submittedName>
</protein>
<dbReference type="PANTHER" id="PTHR28634">
    <property type="entry name" value="ZINC FINGER B-BOX DOMAIN-CONTAINING PROTEIN 1"/>
    <property type="match status" value="1"/>
</dbReference>
<keyword evidence="1" id="KW-0175">Coiled coil</keyword>
<dbReference type="PANTHER" id="PTHR28634:SF1">
    <property type="entry name" value="ZINC FINGER B-BOX DOMAIN-CONTAINING PROTEIN 1"/>
    <property type="match status" value="1"/>
</dbReference>
<feature type="compositionally biased region" description="Polar residues" evidence="2">
    <location>
        <begin position="441"/>
        <end position="476"/>
    </location>
</feature>
<evidence type="ECO:0000313" key="4">
    <source>
        <dbReference type="Proteomes" id="UP001178508"/>
    </source>
</evidence>
<keyword evidence="4" id="KW-1185">Reference proteome</keyword>
<feature type="region of interest" description="Disordered" evidence="2">
    <location>
        <begin position="745"/>
        <end position="765"/>
    </location>
</feature>
<dbReference type="Proteomes" id="UP001178508">
    <property type="component" value="Chromosome 10"/>
</dbReference>
<feature type="region of interest" description="Disordered" evidence="2">
    <location>
        <begin position="424"/>
        <end position="506"/>
    </location>
</feature>
<feature type="compositionally biased region" description="Low complexity" evidence="2">
    <location>
        <begin position="553"/>
        <end position="579"/>
    </location>
</feature>
<gene>
    <name evidence="3" type="ORF">XNOV1_A001343</name>
</gene>
<feature type="region of interest" description="Disordered" evidence="2">
    <location>
        <begin position="645"/>
        <end position="681"/>
    </location>
</feature>
<feature type="region of interest" description="Disordered" evidence="2">
    <location>
        <begin position="587"/>
        <end position="606"/>
    </location>
</feature>
<reference evidence="3" key="1">
    <citation type="submission" date="2023-08" db="EMBL/GenBank/DDBJ databases">
        <authorList>
            <person name="Alioto T."/>
            <person name="Alioto T."/>
            <person name="Gomez Garrido J."/>
        </authorList>
    </citation>
    <scope>NUCLEOTIDE SEQUENCE</scope>
</reference>
<evidence type="ECO:0000256" key="2">
    <source>
        <dbReference type="SAM" id="MobiDB-lite"/>
    </source>
</evidence>
<feature type="region of interest" description="Disordered" evidence="2">
    <location>
        <begin position="538"/>
        <end position="579"/>
    </location>
</feature>
<feature type="compositionally biased region" description="Basic and acidic residues" evidence="2">
    <location>
        <begin position="755"/>
        <end position="765"/>
    </location>
</feature>
<dbReference type="InterPro" id="IPR037688">
    <property type="entry name" value="ZBBX"/>
</dbReference>
<proteinExistence type="predicted"/>
<name>A0AAV1FXL3_XYRNO</name>
<dbReference type="EMBL" id="OY660873">
    <property type="protein sequence ID" value="CAJ1065725.1"/>
    <property type="molecule type" value="Genomic_DNA"/>
</dbReference>